<dbReference type="RefSeq" id="XP_003679086.1">
    <property type="nucleotide sequence ID" value="XM_003679038.1"/>
</dbReference>
<dbReference type="PANTHER" id="PTHR45890:SF1">
    <property type="entry name" value="AARF DOMAIN CONTAINING KINASE 2"/>
    <property type="match status" value="1"/>
</dbReference>
<evidence type="ECO:0000313" key="3">
    <source>
        <dbReference type="EMBL" id="CCE89875.1"/>
    </source>
</evidence>
<dbReference type="InParanoid" id="G8ZMN1"/>
<evidence type="ECO:0000313" key="4">
    <source>
        <dbReference type="Proteomes" id="UP000005627"/>
    </source>
</evidence>
<dbReference type="SUPFAM" id="SSF56112">
    <property type="entry name" value="Protein kinase-like (PK-like)"/>
    <property type="match status" value="1"/>
</dbReference>
<sequence length="679" mass="78511">MLLRFAFNGSWRFFRKSQRPFRVSSIRNLLIPTSGVLYLTQLQNTRFRLLNETLKPDAHGDTFEMGLYLSSQKEIQEKISEARDRKLDRCRNGFTFYAKKLFFVLKDNIIEPISTLFRFLELSAIFLPVFLAYPVSFFGRHRAVDGDDKTLETSGSLMWYTMLRKALEWAGPSFIKLGQWAGSRTDMFSHGFCHELGKLHSNAHAHSLEYTREKICQSLGDKYEFDEIFEEFHEKPLGVGAIAQVYMGKLSEKFIASYEDTNTKVGKELNRWCAVKVIHPHANRQVNRDLKIMTFFASVIDMIPTMEWLSLPSEVENFSILMRLQLDLRIECLNLGRFNKNFKDSIQVKFPTALPQLSTRDVLFEEYIHGFPMEQFLRVKDQLKDVELCQEVSNPFIDAFLQMLILDDFVHADLHPGNVMIRFVKLNRYGTKITSSEDETYQIVHSLKHKLRNKDPEFLDELKEVLQDYVPQICFIDAGLITELNKKNRINFIALFNALARFDGYQAGELMIERSKTPETAIDKEVFALKVEKLVSKVRKRTFTLGTVSIGDLLDQMLSMVRSHHVRMEGDFVSVVVAILLLEGIGRQLDPDLDLFARFVSYVLINGFPTLIILTECILSSLPILREFGLQRESSSLLHDASTLSMLKIWFGLEVRYLMSTSAKKIFDLVKTDQLCPNY</sequence>
<dbReference type="CDD" id="cd13971">
    <property type="entry name" value="ADCK2-like"/>
    <property type="match status" value="1"/>
</dbReference>
<evidence type="ECO:0000256" key="1">
    <source>
        <dbReference type="ARBA" id="ARBA00009670"/>
    </source>
</evidence>
<proteinExistence type="inferred from homology"/>
<feature type="domain" description="ABC1 atypical kinase-like" evidence="2">
    <location>
        <begin position="199"/>
        <end position="505"/>
    </location>
</feature>
<organism evidence="3 4">
    <name type="scientific">Torulaspora delbrueckii</name>
    <name type="common">Yeast</name>
    <name type="synonym">Candida colliculosa</name>
    <dbReference type="NCBI Taxonomy" id="4950"/>
    <lineage>
        <taxon>Eukaryota</taxon>
        <taxon>Fungi</taxon>
        <taxon>Dikarya</taxon>
        <taxon>Ascomycota</taxon>
        <taxon>Saccharomycotina</taxon>
        <taxon>Saccharomycetes</taxon>
        <taxon>Saccharomycetales</taxon>
        <taxon>Saccharomycetaceae</taxon>
        <taxon>Torulaspora</taxon>
    </lineage>
</organism>
<dbReference type="InterPro" id="IPR052402">
    <property type="entry name" value="ADCK_kinase"/>
</dbReference>
<dbReference type="FunCoup" id="G8ZMN1">
    <property type="interactions" value="94"/>
</dbReference>
<dbReference type="EMBL" id="HE616742">
    <property type="protein sequence ID" value="CCE89875.1"/>
    <property type="molecule type" value="Genomic_DNA"/>
</dbReference>
<dbReference type="GO" id="GO:0005743">
    <property type="term" value="C:mitochondrial inner membrane"/>
    <property type="evidence" value="ECO:0007669"/>
    <property type="project" value="EnsemblFungi"/>
</dbReference>
<dbReference type="OrthoDB" id="1290869at2759"/>
<reference evidence="3 4" key="1">
    <citation type="journal article" date="2011" name="Proc. Natl. Acad. Sci. U.S.A.">
        <title>Evolutionary erosion of yeast sex chromosomes by mating-type switching accidents.</title>
        <authorList>
            <person name="Gordon J.L."/>
            <person name="Armisen D."/>
            <person name="Proux-Wera E."/>
            <person name="Oheigeartaigh S.S."/>
            <person name="Byrne K.P."/>
            <person name="Wolfe K.H."/>
        </authorList>
    </citation>
    <scope>NUCLEOTIDE SEQUENCE [LARGE SCALE GENOMIC DNA]</scope>
    <source>
        <strain evidence="4">ATCC 10662 / CBS 1146 / NBRC 0425 / NCYC 2629 / NRRL Y-866</strain>
    </source>
</reference>
<dbReference type="InterPro" id="IPR044095">
    <property type="entry name" value="ADCK2_dom"/>
</dbReference>
<dbReference type="GO" id="GO:0044289">
    <property type="term" value="C:mitochondrial inner-outer membrane contact site"/>
    <property type="evidence" value="ECO:0007669"/>
    <property type="project" value="EnsemblFungi"/>
</dbReference>
<dbReference type="GeneID" id="11503369"/>
<dbReference type="Proteomes" id="UP000005627">
    <property type="component" value="Chromosome 1"/>
</dbReference>
<gene>
    <name evidence="3" type="primary">TDEL0A05430</name>
    <name evidence="3" type="ORF">TDEL_0A05430</name>
</gene>
<comment type="similarity">
    <text evidence="1">Belongs to the protein kinase superfamily. ADCK protein kinase family.</text>
</comment>
<dbReference type="eggNOG" id="KOG1236">
    <property type="taxonomic scope" value="Eukaryota"/>
</dbReference>
<name>G8ZMN1_TORDE</name>
<accession>G8ZMN1</accession>
<dbReference type="PANTHER" id="PTHR45890">
    <property type="entry name" value="AARF DOMAIN CONTAINING KINASE 2 (PREDICTED)"/>
    <property type="match status" value="1"/>
</dbReference>
<dbReference type="HOGENOM" id="CLU_006533_6_0_1"/>
<dbReference type="InterPro" id="IPR011009">
    <property type="entry name" value="Kinase-like_dom_sf"/>
</dbReference>
<dbReference type="GO" id="GO:0007005">
    <property type="term" value="P:mitochondrion organization"/>
    <property type="evidence" value="ECO:0007669"/>
    <property type="project" value="EnsemblFungi"/>
</dbReference>
<dbReference type="KEGG" id="tdl:TDEL_0A05430"/>
<dbReference type="STRING" id="1076872.G8ZMN1"/>
<keyword evidence="4" id="KW-1185">Reference proteome</keyword>
<dbReference type="GO" id="GO:0055091">
    <property type="term" value="P:phospholipid homeostasis"/>
    <property type="evidence" value="ECO:0007669"/>
    <property type="project" value="EnsemblFungi"/>
</dbReference>
<evidence type="ECO:0000259" key="2">
    <source>
        <dbReference type="Pfam" id="PF03109"/>
    </source>
</evidence>
<dbReference type="Pfam" id="PF03109">
    <property type="entry name" value="ABC1"/>
    <property type="match status" value="1"/>
</dbReference>
<protein>
    <recommendedName>
        <fullName evidence="2">ABC1 atypical kinase-like domain-containing protein</fullName>
    </recommendedName>
</protein>
<dbReference type="AlphaFoldDB" id="G8ZMN1"/>
<dbReference type="InterPro" id="IPR004147">
    <property type="entry name" value="ABC1_dom"/>
</dbReference>